<name>A0AAN4YZ55_9BILA</name>
<feature type="non-terminal residue" evidence="2">
    <location>
        <position position="1"/>
    </location>
</feature>
<dbReference type="Proteomes" id="UP001328107">
    <property type="component" value="Unassembled WGS sequence"/>
</dbReference>
<dbReference type="AlphaFoldDB" id="A0AAN4YZ55"/>
<keyword evidence="3" id="KW-1185">Reference proteome</keyword>
<organism evidence="2 3">
    <name type="scientific">Pristionchus mayeri</name>
    <dbReference type="NCBI Taxonomy" id="1317129"/>
    <lineage>
        <taxon>Eukaryota</taxon>
        <taxon>Metazoa</taxon>
        <taxon>Ecdysozoa</taxon>
        <taxon>Nematoda</taxon>
        <taxon>Chromadorea</taxon>
        <taxon>Rhabditida</taxon>
        <taxon>Rhabditina</taxon>
        <taxon>Diplogasteromorpha</taxon>
        <taxon>Diplogasteroidea</taxon>
        <taxon>Neodiplogasteridae</taxon>
        <taxon>Pristionchus</taxon>
    </lineage>
</organism>
<reference evidence="3" key="1">
    <citation type="submission" date="2022-10" db="EMBL/GenBank/DDBJ databases">
        <title>Genome assembly of Pristionchus species.</title>
        <authorList>
            <person name="Yoshida K."/>
            <person name="Sommer R.J."/>
        </authorList>
    </citation>
    <scope>NUCLEOTIDE SEQUENCE [LARGE SCALE GENOMIC DNA]</scope>
    <source>
        <strain evidence="3">RS5460</strain>
    </source>
</reference>
<proteinExistence type="predicted"/>
<protein>
    <submittedName>
        <fullName evidence="2">Uncharacterized protein</fullName>
    </submittedName>
</protein>
<comment type="caution">
    <text evidence="2">The sequence shown here is derived from an EMBL/GenBank/DDBJ whole genome shotgun (WGS) entry which is preliminary data.</text>
</comment>
<dbReference type="EMBL" id="BTRK01000001">
    <property type="protein sequence ID" value="GMR30399.1"/>
    <property type="molecule type" value="Genomic_DNA"/>
</dbReference>
<accession>A0AAN4YZ55</accession>
<feature type="region of interest" description="Disordered" evidence="1">
    <location>
        <begin position="1"/>
        <end position="52"/>
    </location>
</feature>
<feature type="compositionally biased region" description="Basic and acidic residues" evidence="1">
    <location>
        <begin position="19"/>
        <end position="37"/>
    </location>
</feature>
<evidence type="ECO:0000313" key="3">
    <source>
        <dbReference type="Proteomes" id="UP001328107"/>
    </source>
</evidence>
<gene>
    <name evidence="2" type="ORF">PMAYCL1PPCAC_00594</name>
</gene>
<evidence type="ECO:0000313" key="2">
    <source>
        <dbReference type="EMBL" id="GMR30399.1"/>
    </source>
</evidence>
<evidence type="ECO:0000256" key="1">
    <source>
        <dbReference type="SAM" id="MobiDB-lite"/>
    </source>
</evidence>
<feature type="compositionally biased region" description="Polar residues" evidence="1">
    <location>
        <begin position="1"/>
        <end position="10"/>
    </location>
</feature>
<sequence>AKPSSPQTSEPFGVKATKRREEPLDSVCREFQDDPRRQVGASGSFLPDSPLPASVLPTRQRLAADVDRYRSLHGHLLAPSDAEILAPNHSALSATRVDVRRSYLSAHGSQPAEIHQVLPSDVRDERLSILNRWDESKNIQRSLSALIKTSLGQVHDCMRDAADGHPQTASIRSEDAGDLDTHLLHLIYSRPESWIPALETAAVWPPHTAPPRGRQAWSHVRFAA</sequence>
<feature type="non-terminal residue" evidence="2">
    <location>
        <position position="224"/>
    </location>
</feature>